<dbReference type="AlphaFoldDB" id="A0A090FXY0"/>
<proteinExistence type="predicted"/>
<evidence type="ECO:0000313" key="2">
    <source>
        <dbReference type="Proteomes" id="UP000046122"/>
    </source>
</evidence>
<sequence>MMPLAAVYIQQKGQVRSLFASRLSDPARDFQMHLQDWGRARDDPLARLDTIDDEFCPWFAARQFTEMCHDGSGCAGARTLLAGGRDRSVREDTRNEFPILKPAV</sequence>
<protein>
    <submittedName>
        <fullName evidence="1">Uncharacterized protein</fullName>
    </submittedName>
</protein>
<dbReference type="EMBL" id="CCNE01000006">
    <property type="protein sequence ID" value="CDX52202.1"/>
    <property type="molecule type" value="Genomic_DNA"/>
</dbReference>
<accession>A0A090FXY0</accession>
<gene>
    <name evidence="1" type="ORF">MPL3365_140282</name>
</gene>
<evidence type="ECO:0000313" key="1">
    <source>
        <dbReference type="EMBL" id="CDX52202.1"/>
    </source>
</evidence>
<reference evidence="1 2" key="1">
    <citation type="submission" date="2014-08" db="EMBL/GenBank/DDBJ databases">
        <authorList>
            <person name="Moulin Lionel"/>
        </authorList>
    </citation>
    <scope>NUCLEOTIDE SEQUENCE [LARGE SCALE GENOMIC DNA]</scope>
</reference>
<organism evidence="1 2">
    <name type="scientific">Mesorhizobium plurifarium</name>
    <dbReference type="NCBI Taxonomy" id="69974"/>
    <lineage>
        <taxon>Bacteria</taxon>
        <taxon>Pseudomonadati</taxon>
        <taxon>Pseudomonadota</taxon>
        <taxon>Alphaproteobacteria</taxon>
        <taxon>Hyphomicrobiales</taxon>
        <taxon>Phyllobacteriaceae</taxon>
        <taxon>Mesorhizobium</taxon>
    </lineage>
</organism>
<name>A0A090FXY0_MESPL</name>
<dbReference type="Proteomes" id="UP000046122">
    <property type="component" value="Unassembled WGS sequence"/>
</dbReference>